<evidence type="ECO:0000313" key="1">
    <source>
        <dbReference type="EMBL" id="MDX8537766.1"/>
    </source>
</evidence>
<accession>A0ABU5AKF9</accession>
<name>A0ABU5AKF9_9HYPH</name>
<dbReference type="SUPFAM" id="SSF53187">
    <property type="entry name" value="Zn-dependent exopeptidases"/>
    <property type="match status" value="1"/>
</dbReference>
<dbReference type="InterPro" id="IPR007709">
    <property type="entry name" value="N-FG_amidohydro"/>
</dbReference>
<gene>
    <name evidence="1" type="ORF">RFM23_09045</name>
</gene>
<reference evidence="1 2" key="1">
    <citation type="submission" date="2023-08" db="EMBL/GenBank/DDBJ databases">
        <title>Implementing the SeqCode for naming new Mesorhizobium species isolated from Vachellia karroo root nodules.</title>
        <authorList>
            <person name="Van Lill M."/>
        </authorList>
    </citation>
    <scope>NUCLEOTIDE SEQUENCE [LARGE SCALE GENOMIC DNA]</scope>
    <source>
        <strain evidence="1 2">VK4B</strain>
    </source>
</reference>
<dbReference type="EMBL" id="JAVIIP010000004">
    <property type="protein sequence ID" value="MDX8537766.1"/>
    <property type="molecule type" value="Genomic_DNA"/>
</dbReference>
<dbReference type="PIRSF" id="PIRSF029730">
    <property type="entry name" value="UCP029730"/>
    <property type="match status" value="1"/>
</dbReference>
<organism evidence="1 2">
    <name type="scientific">Mesorhizobium abyssinicae</name>
    <dbReference type="NCBI Taxonomy" id="1209958"/>
    <lineage>
        <taxon>Bacteria</taxon>
        <taxon>Pseudomonadati</taxon>
        <taxon>Pseudomonadota</taxon>
        <taxon>Alphaproteobacteria</taxon>
        <taxon>Hyphomicrobiales</taxon>
        <taxon>Phyllobacteriaceae</taxon>
        <taxon>Mesorhizobium</taxon>
    </lineage>
</organism>
<dbReference type="Pfam" id="PF05013">
    <property type="entry name" value="FGase"/>
    <property type="match status" value="1"/>
</dbReference>
<dbReference type="Proteomes" id="UP001276564">
    <property type="component" value="Unassembled WGS sequence"/>
</dbReference>
<sequence length="266" mass="29665">MTRSTVFAPFDIVEGDRKRGIVLLGDHARRALPEEYGSLGLPASEFERHIAYDIGVETVTRELAATLGVPAVLASFSRLLIDPNRGEDDPTLIRQLYDGTIVPGNYPMAEEERERRLDRFYRPYHDAVGAMIASVAEASAKAPFIFSIHSFTPVMQGIRRPWHVGILWDLDDRVARPLIDMLAEDKNLVVGDNEPYDGALRGDTMFRHAIVNGFAHALLEVRQDLIAGREGALAWAERLAPIVDAIDRRPDIHRVKMFGSRTGPVS</sequence>
<proteinExistence type="predicted"/>
<comment type="caution">
    <text evidence="1">The sequence shown here is derived from an EMBL/GenBank/DDBJ whole genome shotgun (WGS) entry which is preliminary data.</text>
</comment>
<dbReference type="Gene3D" id="3.40.630.40">
    <property type="entry name" value="Zn-dependent exopeptidases"/>
    <property type="match status" value="1"/>
</dbReference>
<evidence type="ECO:0000313" key="2">
    <source>
        <dbReference type="Proteomes" id="UP001276564"/>
    </source>
</evidence>
<dbReference type="RefSeq" id="WP_292172202.1">
    <property type="nucleotide sequence ID" value="NZ_JAVIIP010000004.1"/>
</dbReference>
<protein>
    <submittedName>
        <fullName evidence="1">N-formylglutamate amidohydrolase</fullName>
    </submittedName>
</protein>
<keyword evidence="2" id="KW-1185">Reference proteome</keyword>
<dbReference type="InterPro" id="IPR011227">
    <property type="entry name" value="UCP029730"/>
</dbReference>